<organism evidence="2 3">
    <name type="scientific">Zobellia galactanivorans (strain DSM 12802 / CCUG 47099 / CIP 106680 / NCIMB 13871 / Dsij)</name>
    <dbReference type="NCBI Taxonomy" id="63186"/>
    <lineage>
        <taxon>Bacteria</taxon>
        <taxon>Pseudomonadati</taxon>
        <taxon>Bacteroidota</taxon>
        <taxon>Flavobacteriia</taxon>
        <taxon>Flavobacteriales</taxon>
        <taxon>Flavobacteriaceae</taxon>
        <taxon>Zobellia</taxon>
    </lineage>
</organism>
<reference evidence="3" key="1">
    <citation type="submission" date="2009-07" db="EMBL/GenBank/DDBJ databases">
        <title>Complete genome sequence of Zobellia galactanivorans Dsij.</title>
        <authorList>
            <consortium name="Genoscope - CEA"/>
        </authorList>
    </citation>
    <scope>NUCLEOTIDE SEQUENCE [LARGE SCALE GENOMIC DNA]</scope>
    <source>
        <strain evidence="3">DSM 12802 / CCUG 47099 / CIP 106680 / NCIMB 13871 / Dsij</strain>
    </source>
</reference>
<reference evidence="2 3" key="2">
    <citation type="journal article" date="2012" name="Environ. Microbiol.">
        <title>Characterization of the first alginolytic operons in a marine bacterium: from their emergence in marine Flavobacteriia to their independent transfers to marine Proteobacteria and human gut Bacteroides.</title>
        <authorList>
            <person name="Thomas F."/>
            <person name="Barbeyron T."/>
            <person name="Tonon T."/>
            <person name="Genicot S."/>
            <person name="Czjzek M."/>
            <person name="Michel G."/>
        </authorList>
    </citation>
    <scope>NUCLEOTIDE SEQUENCE [LARGE SCALE GENOMIC DNA]</scope>
    <source>
        <strain evidence="3">DSM 12802 / CCUG 47099 / CIP 106680 / NCIMB 13871 / Dsij</strain>
    </source>
</reference>
<dbReference type="HOGENOM" id="CLU_3406232_0_0_10"/>
<sequence length="30" mass="3228">MDLKSLDGLTPKRPIPIQLGASHPKTPSTK</sequence>
<dbReference type="Proteomes" id="UP000008898">
    <property type="component" value="Chromosome"/>
</dbReference>
<evidence type="ECO:0000256" key="1">
    <source>
        <dbReference type="SAM" id="MobiDB-lite"/>
    </source>
</evidence>
<protein>
    <submittedName>
        <fullName evidence="2">Uncharacterized protein</fullName>
    </submittedName>
</protein>
<evidence type="ECO:0000313" key="2">
    <source>
        <dbReference type="EMBL" id="CAZ96752.1"/>
    </source>
</evidence>
<dbReference type="STRING" id="63186.ZOBELLIA_2602"/>
<evidence type="ECO:0000313" key="3">
    <source>
        <dbReference type="Proteomes" id="UP000008898"/>
    </source>
</evidence>
<dbReference type="EMBL" id="FP476056">
    <property type="protein sequence ID" value="CAZ96752.1"/>
    <property type="molecule type" value="Genomic_DNA"/>
</dbReference>
<accession>G0LC94</accession>
<keyword evidence="3" id="KW-1185">Reference proteome</keyword>
<proteinExistence type="predicted"/>
<name>G0LC94_ZOBGA</name>
<dbReference type="KEGG" id="zga:ZOBELLIA_2602"/>
<feature type="region of interest" description="Disordered" evidence="1">
    <location>
        <begin position="1"/>
        <end position="30"/>
    </location>
</feature>
<dbReference type="AlphaFoldDB" id="G0LC94"/>
<gene>
    <name evidence="2" type="ordered locus">zobellia_2602</name>
</gene>